<keyword evidence="5" id="KW-1185">Reference proteome</keyword>
<dbReference type="RefSeq" id="WP_253575681.1">
    <property type="nucleotide sequence ID" value="NZ_JAMFTQ010000001.1"/>
</dbReference>
<name>A0ABT1FYP8_9CORY</name>
<dbReference type="InterPro" id="IPR029753">
    <property type="entry name" value="D-isomer_DH_CS"/>
</dbReference>
<organism evidence="4 5">
    <name type="scientific">Corynebacterium stercoris</name>
    <dbReference type="NCBI Taxonomy" id="2943490"/>
    <lineage>
        <taxon>Bacteria</taxon>
        <taxon>Bacillati</taxon>
        <taxon>Actinomycetota</taxon>
        <taxon>Actinomycetes</taxon>
        <taxon>Mycobacteriales</taxon>
        <taxon>Corynebacteriaceae</taxon>
        <taxon>Corynebacterium</taxon>
    </lineage>
</organism>
<dbReference type="PANTHER" id="PTHR43333:SF1">
    <property type="entry name" value="D-ISOMER SPECIFIC 2-HYDROXYACID DEHYDROGENASE NAD-BINDING DOMAIN-CONTAINING PROTEIN"/>
    <property type="match status" value="1"/>
</dbReference>
<evidence type="ECO:0000259" key="3">
    <source>
        <dbReference type="Pfam" id="PF02826"/>
    </source>
</evidence>
<protein>
    <submittedName>
        <fullName evidence="4">D-isomer specific 2-hydroxyacid dehydrogenase family protein</fullName>
    </submittedName>
</protein>
<keyword evidence="1" id="KW-0560">Oxidoreductase</keyword>
<evidence type="ECO:0000313" key="5">
    <source>
        <dbReference type="Proteomes" id="UP001204000"/>
    </source>
</evidence>
<dbReference type="Gene3D" id="3.40.50.720">
    <property type="entry name" value="NAD(P)-binding Rossmann-like Domain"/>
    <property type="match status" value="2"/>
</dbReference>
<dbReference type="EMBL" id="JAMFTQ010000001">
    <property type="protein sequence ID" value="MCP1386889.1"/>
    <property type="molecule type" value="Genomic_DNA"/>
</dbReference>
<dbReference type="InterPro" id="IPR006140">
    <property type="entry name" value="D-isomer_DH_NAD-bd"/>
</dbReference>
<proteinExistence type="predicted"/>
<sequence>MKFAFLPEPWDESVADLEAAGHELVSLDDNPDMLVFRGTPDQFPEELPKSVKVVQNAFAGMDALREAGTLAQHDVRWANAGGLYDDTVAESTLALLLAVLHRHKAVSREWNQQQLAEETDFLFDDKKLALIGAGGIGKKLIEFIAPFGVEVTAVNRSGNPVDGAAQTVKMSEADDVWASHDVFVLLAPLTEETKSMVDAEVLAKMKPSAVVVNVGRGPLVDTGALADALQLGTIAGAGLDVTDPEPLPADHPLWDLDNCIITPHTANVPRFMARRLGKLAAENWEDFEAGKDMRTEVDVDAGY</sequence>
<evidence type="ECO:0000313" key="4">
    <source>
        <dbReference type="EMBL" id="MCP1386889.1"/>
    </source>
</evidence>
<dbReference type="Proteomes" id="UP001204000">
    <property type="component" value="Unassembled WGS sequence"/>
</dbReference>
<dbReference type="PRINTS" id="PR00411">
    <property type="entry name" value="PNDRDTASEI"/>
</dbReference>
<dbReference type="PANTHER" id="PTHR43333">
    <property type="entry name" value="2-HACID_DH_C DOMAIN-CONTAINING PROTEIN"/>
    <property type="match status" value="1"/>
</dbReference>
<keyword evidence="2" id="KW-0520">NAD</keyword>
<evidence type="ECO:0000256" key="1">
    <source>
        <dbReference type="ARBA" id="ARBA00023002"/>
    </source>
</evidence>
<dbReference type="SUPFAM" id="SSF51735">
    <property type="entry name" value="NAD(P)-binding Rossmann-fold domains"/>
    <property type="match status" value="1"/>
</dbReference>
<feature type="domain" description="D-isomer specific 2-hydroxyacid dehydrogenase NAD-binding" evidence="3">
    <location>
        <begin position="93"/>
        <end position="266"/>
    </location>
</feature>
<dbReference type="SUPFAM" id="SSF52283">
    <property type="entry name" value="Formate/glycerate dehydrogenase catalytic domain-like"/>
    <property type="match status" value="1"/>
</dbReference>
<dbReference type="PROSITE" id="PS00671">
    <property type="entry name" value="D_2_HYDROXYACID_DH_3"/>
    <property type="match status" value="1"/>
</dbReference>
<dbReference type="InterPro" id="IPR036291">
    <property type="entry name" value="NAD(P)-bd_dom_sf"/>
</dbReference>
<reference evidence="4" key="1">
    <citation type="submission" date="2022-05" db="EMBL/GenBank/DDBJ databases">
        <title>Corynebacterium sp. TA-R-1 sp. nov., isolated from human feces.</title>
        <authorList>
            <person name="Shamsuzzaman M."/>
            <person name="Dahal R.H."/>
        </authorList>
    </citation>
    <scope>NUCLEOTIDE SEQUENCE</scope>
    <source>
        <strain evidence="4">TA-R-1</strain>
    </source>
</reference>
<gene>
    <name evidence="4" type="ORF">M5J20_01565</name>
</gene>
<evidence type="ECO:0000256" key="2">
    <source>
        <dbReference type="ARBA" id="ARBA00023027"/>
    </source>
</evidence>
<dbReference type="Pfam" id="PF02826">
    <property type="entry name" value="2-Hacid_dh_C"/>
    <property type="match status" value="1"/>
</dbReference>
<dbReference type="CDD" id="cd12159">
    <property type="entry name" value="2-Hacid_dh_2"/>
    <property type="match status" value="1"/>
</dbReference>
<comment type="caution">
    <text evidence="4">The sequence shown here is derived from an EMBL/GenBank/DDBJ whole genome shotgun (WGS) entry which is preliminary data.</text>
</comment>
<accession>A0ABT1FYP8</accession>